<evidence type="ECO:0000259" key="3">
    <source>
        <dbReference type="Pfam" id="PF21541"/>
    </source>
</evidence>
<feature type="signal peptide" evidence="2">
    <location>
        <begin position="1"/>
        <end position="21"/>
    </location>
</feature>
<sequence length="988" mass="110049">MELFQICIVLAAILELSSGIAYNIKVEANSSFSCYTEIFRNDTKKTKVIKLFLPKGNLVNKGEDVDSWAISIPREEITYNTDIAPIEQWFVKFNMHHGLNMFTTEGTLLDIMREPILQWVWKLGPQVDITTSLSQIINTTLTKSPCASDAGILGAIYAPGVSGVIIGITDTGFMTRDTLWYNMTNTICAVLDDDCTGLALVDLILINTRLIILTTLGLFISADLRYPTGQILKSWEVISITELKQTEMQTQLCATARSLGPPPIFQQTNLIHAQFQISNWHTLISCFSLQDDYLRARIWYSRQCLANREDYEVDYVGLSFNKEKTLSQESTCFYSNDSFTKWHNCLPHRTKAEKSISRRVVSFIVDYEQHAGIAILSQQVKGKNRALVSVHSLKGNELNKQRKFPAFWFPDPSFIPFGMFFHPDSHFLYAYGNQKARSLSPRLLANEEQLETSRSKSRSGDLHATLMVSCSTPPAVSLSGPTGPSGSKPSSPMVCLDTESDQGAQPSPHMAAPPAVSPSSTRGAGLEPDPTSPPASVQMRQQGPAFSASDSWLSTFPQLVYNEASNTYMLPVQPEHLLLLGDQRRQLPPYPATQQPLSVPPQRPSSSPAVQQPHPSSVPSSHRLPPGQLPASPRHSSPSPSLSRHHLSHDSRRHSSHRSHRDRSSSAISSPARSQRSARSQRRSGELQNPHLPSSPASPPSYCSLSQSSSSDSDSDLDWSPSRLKPSLNNQSSSPSDDVRAFTDQILRMARALEFSVTEPDDDEPSDQLEKRARSRLIERPAIPYMPSLAKTLDRSWNIPTSASHVSKRMDNLYRIADPKPAWMLIHPAQNSDIVEGAQHVWISYDGGNLFVPIMRLTNETIVETDTCVYSQAIVFVTDKGTIYYTKAGMQRYARLRIARAAFFSMYFDHLGTLNHISLNGTSVDDLVVSVLDVNTLLKEDDLGFNTALSTQYITEEQMIFCNYKSLIPGVRSITFSRLHLGKVFIYG</sequence>
<feature type="compositionally biased region" description="Low complexity" evidence="1">
    <location>
        <begin position="604"/>
        <end position="642"/>
    </location>
</feature>
<protein>
    <submittedName>
        <fullName evidence="5">Uncharacterized protein</fullName>
    </submittedName>
</protein>
<proteinExistence type="predicted"/>
<accession>A0ABQ7SSN3</accession>
<feature type="domain" description="Cation channel sperm-associated auxiliary subunit beta N-terminal" evidence="3">
    <location>
        <begin position="63"/>
        <end position="110"/>
    </location>
</feature>
<dbReference type="PANTHER" id="PTHR14705:SF0">
    <property type="entry name" value="CATION CHANNEL SPERM-ASSOCIATED AUXILIARY SUBUNIT BETA"/>
    <property type="match status" value="1"/>
</dbReference>
<dbReference type="InterPro" id="IPR048788">
    <property type="entry name" value="CATSPERB_2nd"/>
</dbReference>
<evidence type="ECO:0000256" key="2">
    <source>
        <dbReference type="SAM" id="SignalP"/>
    </source>
</evidence>
<feature type="region of interest" description="Disordered" evidence="1">
    <location>
        <begin position="586"/>
        <end position="738"/>
    </location>
</feature>
<evidence type="ECO:0000313" key="5">
    <source>
        <dbReference type="EMBL" id="KAH0620426.1"/>
    </source>
</evidence>
<dbReference type="EMBL" id="JAIPUX010003289">
    <property type="protein sequence ID" value="KAH0620426.1"/>
    <property type="molecule type" value="Genomic_DNA"/>
</dbReference>
<evidence type="ECO:0000313" key="6">
    <source>
        <dbReference type="Proteomes" id="UP000826234"/>
    </source>
</evidence>
<dbReference type="Pfam" id="PF21548">
    <property type="entry name" value="CATSPERB_2nd"/>
    <property type="match status" value="3"/>
</dbReference>
<dbReference type="InterPro" id="IPR048786">
    <property type="entry name" value="CATSPERB_N"/>
</dbReference>
<evidence type="ECO:0000259" key="4">
    <source>
        <dbReference type="Pfam" id="PF21548"/>
    </source>
</evidence>
<feature type="domain" description="Cation channel sperm-associated auxiliary subunit beta 2nd" evidence="4">
    <location>
        <begin position="290"/>
        <end position="435"/>
    </location>
</feature>
<feature type="compositionally biased region" description="Polar residues" evidence="1">
    <location>
        <begin position="727"/>
        <end position="736"/>
    </location>
</feature>
<feature type="chain" id="PRO_5046458460" evidence="2">
    <location>
        <begin position="22"/>
        <end position="988"/>
    </location>
</feature>
<feature type="region of interest" description="Disordered" evidence="1">
    <location>
        <begin position="473"/>
        <end position="549"/>
    </location>
</feature>
<keyword evidence="6" id="KW-1185">Reference proteome</keyword>
<feature type="domain" description="Cation channel sperm-associated auxiliary subunit beta 2nd" evidence="4">
    <location>
        <begin position="128"/>
        <end position="233"/>
    </location>
</feature>
<feature type="domain" description="Cation channel sperm-associated auxiliary subunit beta 2nd" evidence="4">
    <location>
        <begin position="820"/>
        <end position="916"/>
    </location>
</feature>
<feature type="compositionally biased region" description="Basic residues" evidence="1">
    <location>
        <begin position="643"/>
        <end position="661"/>
    </location>
</feature>
<feature type="compositionally biased region" description="Low complexity" evidence="1">
    <location>
        <begin position="477"/>
        <end position="492"/>
    </location>
</feature>
<feature type="compositionally biased region" description="Low complexity" evidence="1">
    <location>
        <begin position="665"/>
        <end position="678"/>
    </location>
</feature>
<name>A0ABQ7SSN3_PHRPL</name>
<feature type="compositionally biased region" description="Low complexity" evidence="1">
    <location>
        <begin position="690"/>
        <end position="724"/>
    </location>
</feature>
<gene>
    <name evidence="5" type="ORF">JD844_020861</name>
</gene>
<dbReference type="PANTHER" id="PTHR14705">
    <property type="entry name" value="CATION CHANNEL SPERM-ASSOCIATED PROTEIN SUBUNIT BETA"/>
    <property type="match status" value="1"/>
</dbReference>
<reference evidence="5 6" key="1">
    <citation type="journal article" date="2022" name="Gigascience">
        <title>A chromosome-level genome assembly and annotation of the desert horned lizard, Phrynosoma platyrhinos, provides insight into chromosomal rearrangements among reptiles.</title>
        <authorList>
            <person name="Koochekian N."/>
            <person name="Ascanio A."/>
            <person name="Farleigh K."/>
            <person name="Card D.C."/>
            <person name="Schield D.R."/>
            <person name="Castoe T.A."/>
            <person name="Jezkova T."/>
        </authorList>
    </citation>
    <scope>NUCLEOTIDE SEQUENCE [LARGE SCALE GENOMIC DNA]</scope>
    <source>
        <strain evidence="5">NK-2021</strain>
    </source>
</reference>
<dbReference type="Pfam" id="PF21541">
    <property type="entry name" value="CATSPERB_1st"/>
    <property type="match status" value="1"/>
</dbReference>
<keyword evidence="2" id="KW-0732">Signal</keyword>
<dbReference type="Proteomes" id="UP000826234">
    <property type="component" value="Unassembled WGS sequence"/>
</dbReference>
<comment type="caution">
    <text evidence="5">The sequence shown here is derived from an EMBL/GenBank/DDBJ whole genome shotgun (WGS) entry which is preliminary data.</text>
</comment>
<evidence type="ECO:0000256" key="1">
    <source>
        <dbReference type="SAM" id="MobiDB-lite"/>
    </source>
</evidence>
<dbReference type="InterPro" id="IPR028748">
    <property type="entry name" value="CATSPERB"/>
</dbReference>
<organism evidence="5 6">
    <name type="scientific">Phrynosoma platyrhinos</name>
    <name type="common">Desert horned lizard</name>
    <dbReference type="NCBI Taxonomy" id="52577"/>
    <lineage>
        <taxon>Eukaryota</taxon>
        <taxon>Metazoa</taxon>
        <taxon>Chordata</taxon>
        <taxon>Craniata</taxon>
        <taxon>Vertebrata</taxon>
        <taxon>Euteleostomi</taxon>
        <taxon>Lepidosauria</taxon>
        <taxon>Squamata</taxon>
        <taxon>Bifurcata</taxon>
        <taxon>Unidentata</taxon>
        <taxon>Episquamata</taxon>
        <taxon>Toxicofera</taxon>
        <taxon>Iguania</taxon>
        <taxon>Phrynosomatidae</taxon>
        <taxon>Phrynosomatinae</taxon>
        <taxon>Phrynosoma</taxon>
    </lineage>
</organism>